<reference evidence="1 2" key="1">
    <citation type="journal article" date="2021" name="Hortic Res">
        <title>Chromosome-scale assembly of the Dendrobium chrysotoxum genome enhances the understanding of orchid evolution.</title>
        <authorList>
            <person name="Zhang Y."/>
            <person name="Zhang G.Q."/>
            <person name="Zhang D."/>
            <person name="Liu X.D."/>
            <person name="Xu X.Y."/>
            <person name="Sun W.H."/>
            <person name="Yu X."/>
            <person name="Zhu X."/>
            <person name="Wang Z.W."/>
            <person name="Zhao X."/>
            <person name="Zhong W.Y."/>
            <person name="Chen H."/>
            <person name="Yin W.L."/>
            <person name="Huang T."/>
            <person name="Niu S.C."/>
            <person name="Liu Z.J."/>
        </authorList>
    </citation>
    <scope>NUCLEOTIDE SEQUENCE [LARGE SCALE GENOMIC DNA]</scope>
    <source>
        <strain evidence="1">Lindl</strain>
    </source>
</reference>
<evidence type="ECO:0000313" key="2">
    <source>
        <dbReference type="Proteomes" id="UP000775213"/>
    </source>
</evidence>
<accession>A0AAV7H880</accession>
<dbReference type="Proteomes" id="UP000775213">
    <property type="component" value="Unassembled WGS sequence"/>
</dbReference>
<gene>
    <name evidence="1" type="ORF">IEQ34_008267</name>
</gene>
<name>A0AAV7H880_DENCH</name>
<protein>
    <submittedName>
        <fullName evidence="1">Uncharacterized protein</fullName>
    </submittedName>
</protein>
<evidence type="ECO:0000313" key="1">
    <source>
        <dbReference type="EMBL" id="KAH0463685.1"/>
    </source>
</evidence>
<sequence length="287" mass="29910">MCPSLDNSPSYASGVSIHNPSVEKFAIFIIPYKNTIKRFTPLAESSSLLNGFASTRINDQSMRASKSAVRYILRRANARTNNFHARLHAGPRRQRSVDCLWAYATSLINVPGGAGAEGNQITSSGGTGERRRGIIIRVAIRSRASVFKKFRVNRRLTSAGSTVLPATAILRRAESIASAPASHRLAGGDHPELRRAKPINIDKATGGSTAAFGLTALRHDEQGEVIAVDEADIEKIHAAASVECELRESGRRSGSAAGAIDGAGAAVGAGAGETAGGGVGGAESAAP</sequence>
<organism evidence="1 2">
    <name type="scientific">Dendrobium chrysotoxum</name>
    <name type="common">Orchid</name>
    <dbReference type="NCBI Taxonomy" id="161865"/>
    <lineage>
        <taxon>Eukaryota</taxon>
        <taxon>Viridiplantae</taxon>
        <taxon>Streptophyta</taxon>
        <taxon>Embryophyta</taxon>
        <taxon>Tracheophyta</taxon>
        <taxon>Spermatophyta</taxon>
        <taxon>Magnoliopsida</taxon>
        <taxon>Liliopsida</taxon>
        <taxon>Asparagales</taxon>
        <taxon>Orchidaceae</taxon>
        <taxon>Epidendroideae</taxon>
        <taxon>Malaxideae</taxon>
        <taxon>Dendrobiinae</taxon>
        <taxon>Dendrobium</taxon>
    </lineage>
</organism>
<comment type="caution">
    <text evidence="1">The sequence shown here is derived from an EMBL/GenBank/DDBJ whole genome shotgun (WGS) entry which is preliminary data.</text>
</comment>
<dbReference type="AlphaFoldDB" id="A0AAV7H880"/>
<proteinExistence type="predicted"/>
<keyword evidence="2" id="KW-1185">Reference proteome</keyword>
<dbReference type="EMBL" id="JAGFBR010000008">
    <property type="protein sequence ID" value="KAH0463685.1"/>
    <property type="molecule type" value="Genomic_DNA"/>
</dbReference>